<feature type="compositionally biased region" description="Pro residues" evidence="1">
    <location>
        <begin position="152"/>
        <end position="162"/>
    </location>
</feature>
<feature type="signal peptide" evidence="2">
    <location>
        <begin position="1"/>
        <end position="26"/>
    </location>
</feature>
<evidence type="ECO:0000256" key="1">
    <source>
        <dbReference type="SAM" id="MobiDB-lite"/>
    </source>
</evidence>
<dbReference type="AlphaFoldDB" id="S8EDI4"/>
<gene>
    <name evidence="3" type="ORF">M569_04153</name>
</gene>
<keyword evidence="2" id="KW-0732">Signal</keyword>
<keyword evidence="4" id="KW-1185">Reference proteome</keyword>
<feature type="chain" id="PRO_5004550596" evidence="2">
    <location>
        <begin position="27"/>
        <end position="162"/>
    </location>
</feature>
<name>S8EDI4_9LAMI</name>
<evidence type="ECO:0000256" key="2">
    <source>
        <dbReference type="SAM" id="SignalP"/>
    </source>
</evidence>
<protein>
    <submittedName>
        <fullName evidence="3">Uncharacterized protein</fullName>
    </submittedName>
</protein>
<evidence type="ECO:0000313" key="3">
    <source>
        <dbReference type="EMBL" id="EPS70607.1"/>
    </source>
</evidence>
<reference evidence="3 4" key="1">
    <citation type="journal article" date="2013" name="BMC Genomics">
        <title>The miniature genome of a carnivorous plant Genlisea aurea contains a low number of genes and short non-coding sequences.</title>
        <authorList>
            <person name="Leushkin E.V."/>
            <person name="Sutormin R.A."/>
            <person name="Nabieva E.R."/>
            <person name="Penin A.A."/>
            <person name="Kondrashov A.S."/>
            <person name="Logacheva M.D."/>
        </authorList>
    </citation>
    <scope>NUCLEOTIDE SEQUENCE [LARGE SCALE GENOMIC DNA]</scope>
</reference>
<accession>S8EDI4</accession>
<sequence length="162" mass="17110">MGKAKLILALLALSLWISTTPEVSVAATTSGSDVSGSFEFRFPSRKMFPFAPSAASSVASTTSARDGILNYIATATETAMGKLNLILVISALSVLISMTPDVFAAAAATTSGGDVAGNFEFRFPSRKMHPFAVSKRGDPIWRDSPAWNPPHDQFPPRPPPGP</sequence>
<organism evidence="3 4">
    <name type="scientific">Genlisea aurea</name>
    <dbReference type="NCBI Taxonomy" id="192259"/>
    <lineage>
        <taxon>Eukaryota</taxon>
        <taxon>Viridiplantae</taxon>
        <taxon>Streptophyta</taxon>
        <taxon>Embryophyta</taxon>
        <taxon>Tracheophyta</taxon>
        <taxon>Spermatophyta</taxon>
        <taxon>Magnoliopsida</taxon>
        <taxon>eudicotyledons</taxon>
        <taxon>Gunneridae</taxon>
        <taxon>Pentapetalae</taxon>
        <taxon>asterids</taxon>
        <taxon>lamiids</taxon>
        <taxon>Lamiales</taxon>
        <taxon>Lentibulariaceae</taxon>
        <taxon>Genlisea</taxon>
    </lineage>
</organism>
<proteinExistence type="predicted"/>
<dbReference type="Proteomes" id="UP000015453">
    <property type="component" value="Unassembled WGS sequence"/>
</dbReference>
<comment type="caution">
    <text evidence="3">The sequence shown here is derived from an EMBL/GenBank/DDBJ whole genome shotgun (WGS) entry which is preliminary data.</text>
</comment>
<evidence type="ECO:0000313" key="4">
    <source>
        <dbReference type="Proteomes" id="UP000015453"/>
    </source>
</evidence>
<dbReference type="EMBL" id="AUSU01001620">
    <property type="protein sequence ID" value="EPS70607.1"/>
    <property type="molecule type" value="Genomic_DNA"/>
</dbReference>
<feature type="region of interest" description="Disordered" evidence="1">
    <location>
        <begin position="142"/>
        <end position="162"/>
    </location>
</feature>